<feature type="region of interest" description="Disordered" evidence="1">
    <location>
        <begin position="59"/>
        <end position="78"/>
    </location>
</feature>
<dbReference type="EMBL" id="JBHRSW010000011">
    <property type="protein sequence ID" value="MFC3121429.1"/>
    <property type="molecule type" value="Genomic_DNA"/>
</dbReference>
<evidence type="ECO:0000313" key="3">
    <source>
        <dbReference type="EMBL" id="MFC3121429.1"/>
    </source>
</evidence>
<evidence type="ECO:0000256" key="2">
    <source>
        <dbReference type="SAM" id="Phobius"/>
    </source>
</evidence>
<evidence type="ECO:0000256" key="1">
    <source>
        <dbReference type="SAM" id="MobiDB-lite"/>
    </source>
</evidence>
<gene>
    <name evidence="3" type="ORF">ACFOHL_07330</name>
</gene>
<comment type="caution">
    <text evidence="3">The sequence shown here is derived from an EMBL/GenBank/DDBJ whole genome shotgun (WGS) entry which is preliminary data.</text>
</comment>
<sequence>MSDGPNYTNYSHLELLEAYESIDRENYPERFQKICKFMQEKGLIVETETGFQLTTKAYESSNMDRPNEESKPSYTCLPPEPQYDDEGNYIPNEIPKKNRVTNALFSVGIILYGGYGLHVNELWVPLAKRISIVLTGIPAILMFVAIVFASIMMIAEVVDHYDKRDNEHTYYKVALYFKNLAYAVFGIAVVLGLFMGSRIG</sequence>
<feature type="transmembrane region" description="Helical" evidence="2">
    <location>
        <begin position="130"/>
        <end position="154"/>
    </location>
</feature>
<protein>
    <recommendedName>
        <fullName evidence="5">TM2 domain-containing protein</fullName>
    </recommendedName>
</protein>
<keyword evidence="4" id="KW-1185">Reference proteome</keyword>
<keyword evidence="2" id="KW-0812">Transmembrane</keyword>
<proteinExistence type="predicted"/>
<keyword evidence="2" id="KW-0472">Membrane</keyword>
<dbReference type="RefSeq" id="WP_376919566.1">
    <property type="nucleotide sequence ID" value="NZ_JBHRSW010000011.1"/>
</dbReference>
<reference evidence="4" key="1">
    <citation type="journal article" date="2019" name="Int. J. Syst. Evol. Microbiol.">
        <title>The Global Catalogue of Microorganisms (GCM) 10K type strain sequencing project: providing services to taxonomists for standard genome sequencing and annotation.</title>
        <authorList>
            <consortium name="The Broad Institute Genomics Platform"/>
            <consortium name="The Broad Institute Genome Sequencing Center for Infectious Disease"/>
            <person name="Wu L."/>
            <person name="Ma J."/>
        </authorList>
    </citation>
    <scope>NUCLEOTIDE SEQUENCE [LARGE SCALE GENOMIC DNA]</scope>
    <source>
        <strain evidence="4">KCTC 52473</strain>
    </source>
</reference>
<keyword evidence="2" id="KW-1133">Transmembrane helix</keyword>
<name>A0ABV7FM87_9ALTE</name>
<evidence type="ECO:0000313" key="4">
    <source>
        <dbReference type="Proteomes" id="UP001595478"/>
    </source>
</evidence>
<evidence type="ECO:0008006" key="5">
    <source>
        <dbReference type="Google" id="ProtNLM"/>
    </source>
</evidence>
<accession>A0ABV7FM87</accession>
<dbReference type="Proteomes" id="UP001595478">
    <property type="component" value="Unassembled WGS sequence"/>
</dbReference>
<feature type="transmembrane region" description="Helical" evidence="2">
    <location>
        <begin position="100"/>
        <end position="118"/>
    </location>
</feature>
<organism evidence="3 4">
    <name type="scientific">Agaribacter flavus</name>
    <dbReference type="NCBI Taxonomy" id="1902781"/>
    <lineage>
        <taxon>Bacteria</taxon>
        <taxon>Pseudomonadati</taxon>
        <taxon>Pseudomonadota</taxon>
        <taxon>Gammaproteobacteria</taxon>
        <taxon>Alteromonadales</taxon>
        <taxon>Alteromonadaceae</taxon>
        <taxon>Agaribacter</taxon>
    </lineage>
</organism>
<feature type="transmembrane region" description="Helical" evidence="2">
    <location>
        <begin position="175"/>
        <end position="195"/>
    </location>
</feature>